<accession>A0AAV4N979</accession>
<evidence type="ECO:0000313" key="1">
    <source>
        <dbReference type="EMBL" id="GIX81238.1"/>
    </source>
</evidence>
<sequence length="97" mass="10831">MSSILPLPLNFPLRKCTPFLELKKFLLGEFLLDTPGMLQVHPGLLLLSAGIRSAQTALARLCSGHIKSLKFVNSEKTYFTLILDKRCFLIGVEVNRS</sequence>
<gene>
    <name evidence="1" type="ORF">CEXT_724331</name>
</gene>
<keyword evidence="2" id="KW-1185">Reference proteome</keyword>
<name>A0AAV4N979_CAEEX</name>
<dbReference type="EMBL" id="BPLR01020659">
    <property type="protein sequence ID" value="GIX81238.1"/>
    <property type="molecule type" value="Genomic_DNA"/>
</dbReference>
<reference evidence="1 2" key="1">
    <citation type="submission" date="2021-06" db="EMBL/GenBank/DDBJ databases">
        <title>Caerostris extrusa draft genome.</title>
        <authorList>
            <person name="Kono N."/>
            <person name="Arakawa K."/>
        </authorList>
    </citation>
    <scope>NUCLEOTIDE SEQUENCE [LARGE SCALE GENOMIC DNA]</scope>
</reference>
<organism evidence="1 2">
    <name type="scientific">Caerostris extrusa</name>
    <name type="common">Bark spider</name>
    <name type="synonym">Caerostris bankana</name>
    <dbReference type="NCBI Taxonomy" id="172846"/>
    <lineage>
        <taxon>Eukaryota</taxon>
        <taxon>Metazoa</taxon>
        <taxon>Ecdysozoa</taxon>
        <taxon>Arthropoda</taxon>
        <taxon>Chelicerata</taxon>
        <taxon>Arachnida</taxon>
        <taxon>Araneae</taxon>
        <taxon>Araneomorphae</taxon>
        <taxon>Entelegynae</taxon>
        <taxon>Araneoidea</taxon>
        <taxon>Araneidae</taxon>
        <taxon>Caerostris</taxon>
    </lineage>
</organism>
<evidence type="ECO:0000313" key="2">
    <source>
        <dbReference type="Proteomes" id="UP001054945"/>
    </source>
</evidence>
<dbReference type="AlphaFoldDB" id="A0AAV4N979"/>
<proteinExistence type="predicted"/>
<protein>
    <submittedName>
        <fullName evidence="1">Uncharacterized protein</fullName>
    </submittedName>
</protein>
<dbReference type="Proteomes" id="UP001054945">
    <property type="component" value="Unassembled WGS sequence"/>
</dbReference>
<comment type="caution">
    <text evidence="1">The sequence shown here is derived from an EMBL/GenBank/DDBJ whole genome shotgun (WGS) entry which is preliminary data.</text>
</comment>